<dbReference type="InterPro" id="IPR006311">
    <property type="entry name" value="TAT_signal"/>
</dbReference>
<dbReference type="Proteomes" id="UP000266340">
    <property type="component" value="Unassembled WGS sequence"/>
</dbReference>
<dbReference type="RefSeq" id="WP_119150972.1">
    <property type="nucleotide sequence ID" value="NZ_QXJM01000039.1"/>
</dbReference>
<evidence type="ECO:0000313" key="1">
    <source>
        <dbReference type="EMBL" id="RIE02945.1"/>
    </source>
</evidence>
<dbReference type="AlphaFoldDB" id="A0A398CKP2"/>
<reference evidence="1 2" key="1">
    <citation type="submission" date="2018-09" db="EMBL/GenBank/DDBJ databases">
        <title>Cohnella cavernae sp. nov., isolated from a karst cave.</title>
        <authorList>
            <person name="Zhu H."/>
        </authorList>
    </citation>
    <scope>NUCLEOTIDE SEQUENCE [LARGE SCALE GENOMIC DNA]</scope>
    <source>
        <strain evidence="1 2">K2E09-144</strain>
    </source>
</reference>
<sequence length="68" mass="7649">MKSVLSRRSLKLGSAALLALLLAWGTMLVRASADNWTDHADTDWYLNYADYTTFTIDSPPSWRESPSL</sequence>
<organism evidence="1 2">
    <name type="scientific">Cohnella faecalis</name>
    <dbReference type="NCBI Taxonomy" id="2315694"/>
    <lineage>
        <taxon>Bacteria</taxon>
        <taxon>Bacillati</taxon>
        <taxon>Bacillota</taxon>
        <taxon>Bacilli</taxon>
        <taxon>Bacillales</taxon>
        <taxon>Paenibacillaceae</taxon>
        <taxon>Cohnella</taxon>
    </lineage>
</organism>
<gene>
    <name evidence="1" type="ORF">D3H35_20275</name>
</gene>
<accession>A0A398CKP2</accession>
<comment type="caution">
    <text evidence="1">The sequence shown here is derived from an EMBL/GenBank/DDBJ whole genome shotgun (WGS) entry which is preliminary data.</text>
</comment>
<dbReference type="PROSITE" id="PS51318">
    <property type="entry name" value="TAT"/>
    <property type="match status" value="1"/>
</dbReference>
<proteinExistence type="predicted"/>
<protein>
    <submittedName>
        <fullName evidence="1">Uncharacterized protein</fullName>
    </submittedName>
</protein>
<evidence type="ECO:0000313" key="2">
    <source>
        <dbReference type="Proteomes" id="UP000266340"/>
    </source>
</evidence>
<dbReference type="EMBL" id="QXJM01000039">
    <property type="protein sequence ID" value="RIE02945.1"/>
    <property type="molecule type" value="Genomic_DNA"/>
</dbReference>
<keyword evidence="2" id="KW-1185">Reference proteome</keyword>
<name>A0A398CKP2_9BACL</name>